<feature type="domain" description="Fibronectin type-III" evidence="8">
    <location>
        <begin position="580"/>
        <end position="666"/>
    </location>
</feature>
<evidence type="ECO:0000256" key="2">
    <source>
        <dbReference type="ARBA" id="ARBA00022670"/>
    </source>
</evidence>
<evidence type="ECO:0000259" key="8">
    <source>
        <dbReference type="PROSITE" id="PS50853"/>
    </source>
</evidence>
<evidence type="ECO:0000256" key="6">
    <source>
        <dbReference type="PROSITE-ProRule" id="PRU01240"/>
    </source>
</evidence>
<dbReference type="InterPro" id="IPR045474">
    <property type="entry name" value="GEVED"/>
</dbReference>
<feature type="active site" description="Charge relay system" evidence="6">
    <location>
        <position position="183"/>
    </location>
</feature>
<dbReference type="SUPFAM" id="SSF49265">
    <property type="entry name" value="Fibronectin type III"/>
    <property type="match status" value="1"/>
</dbReference>
<dbReference type="Gene3D" id="2.60.40.10">
    <property type="entry name" value="Immunoglobulins"/>
    <property type="match status" value="1"/>
</dbReference>
<feature type="active site" description="Charge relay system" evidence="6">
    <location>
        <position position="377"/>
    </location>
</feature>
<feature type="chain" id="PRO_5047030850" evidence="7">
    <location>
        <begin position="40"/>
        <end position="893"/>
    </location>
</feature>
<dbReference type="InterPro" id="IPR036852">
    <property type="entry name" value="Peptidase_S8/S53_dom_sf"/>
</dbReference>
<dbReference type="RefSeq" id="WP_378254456.1">
    <property type="nucleotide sequence ID" value="NZ_JBHSJV010000001.1"/>
</dbReference>
<evidence type="ECO:0000256" key="4">
    <source>
        <dbReference type="ARBA" id="ARBA00022801"/>
    </source>
</evidence>
<dbReference type="InterPro" id="IPR023828">
    <property type="entry name" value="Peptidase_S8_Ser-AS"/>
</dbReference>
<name>A0ABW5NBS0_9FLAO</name>
<dbReference type="CDD" id="cd04842">
    <property type="entry name" value="Peptidases_S8_Kp43_protease"/>
    <property type="match status" value="1"/>
</dbReference>
<dbReference type="Pfam" id="PF20009">
    <property type="entry name" value="GEVED"/>
    <property type="match status" value="1"/>
</dbReference>
<evidence type="ECO:0000256" key="5">
    <source>
        <dbReference type="ARBA" id="ARBA00022825"/>
    </source>
</evidence>
<dbReference type="PROSITE" id="PS00138">
    <property type="entry name" value="SUBTILASE_SER"/>
    <property type="match status" value="1"/>
</dbReference>
<dbReference type="PANTHER" id="PTHR43806:SF11">
    <property type="entry name" value="CEREVISIN-RELATED"/>
    <property type="match status" value="1"/>
</dbReference>
<dbReference type="InterPro" id="IPR008979">
    <property type="entry name" value="Galactose-bd-like_sf"/>
</dbReference>
<dbReference type="Pfam" id="PF18962">
    <property type="entry name" value="Por_Secre_tail"/>
    <property type="match status" value="1"/>
</dbReference>
<dbReference type="Pfam" id="PF00082">
    <property type="entry name" value="Peptidase_S8"/>
    <property type="match status" value="1"/>
</dbReference>
<dbReference type="InterPro" id="IPR026444">
    <property type="entry name" value="Secre_tail"/>
</dbReference>
<organism evidence="9 10">
    <name type="scientific">Aquimarina hainanensis</name>
    <dbReference type="NCBI Taxonomy" id="1578017"/>
    <lineage>
        <taxon>Bacteria</taxon>
        <taxon>Pseudomonadati</taxon>
        <taxon>Bacteroidota</taxon>
        <taxon>Flavobacteriia</taxon>
        <taxon>Flavobacteriales</taxon>
        <taxon>Flavobacteriaceae</taxon>
        <taxon>Aquimarina</taxon>
    </lineage>
</organism>
<dbReference type="InterPro" id="IPR034058">
    <property type="entry name" value="TagA/B/C/D_pept_dom"/>
</dbReference>
<reference evidence="10" key="1">
    <citation type="journal article" date="2019" name="Int. J. Syst. Evol. Microbiol.">
        <title>The Global Catalogue of Microorganisms (GCM) 10K type strain sequencing project: providing services to taxonomists for standard genome sequencing and annotation.</title>
        <authorList>
            <consortium name="The Broad Institute Genomics Platform"/>
            <consortium name="The Broad Institute Genome Sequencing Center for Infectious Disease"/>
            <person name="Wu L."/>
            <person name="Ma J."/>
        </authorList>
    </citation>
    <scope>NUCLEOTIDE SEQUENCE [LARGE SCALE GENOMIC DNA]</scope>
    <source>
        <strain evidence="10">KCTC 42423</strain>
    </source>
</reference>
<comment type="similarity">
    <text evidence="1 6">Belongs to the peptidase S8 family.</text>
</comment>
<dbReference type="InterPro" id="IPR000209">
    <property type="entry name" value="Peptidase_S8/S53_dom"/>
</dbReference>
<keyword evidence="3 7" id="KW-0732">Signal</keyword>
<dbReference type="Pfam" id="PF00041">
    <property type="entry name" value="fn3"/>
    <property type="match status" value="1"/>
</dbReference>
<evidence type="ECO:0000313" key="10">
    <source>
        <dbReference type="Proteomes" id="UP001597459"/>
    </source>
</evidence>
<keyword evidence="5 6" id="KW-0720">Serine protease</keyword>
<dbReference type="EMBL" id="JBHULX010000039">
    <property type="protein sequence ID" value="MFD2592444.1"/>
    <property type="molecule type" value="Genomic_DNA"/>
</dbReference>
<dbReference type="PROSITE" id="PS50853">
    <property type="entry name" value="FN3"/>
    <property type="match status" value="1"/>
</dbReference>
<proteinExistence type="inferred from homology"/>
<dbReference type="Gene3D" id="3.40.50.200">
    <property type="entry name" value="Peptidase S8/S53 domain"/>
    <property type="match status" value="1"/>
</dbReference>
<accession>A0ABW5NBS0</accession>
<dbReference type="PROSITE" id="PS51892">
    <property type="entry name" value="SUBTILASE"/>
    <property type="match status" value="1"/>
</dbReference>
<dbReference type="InterPro" id="IPR036116">
    <property type="entry name" value="FN3_sf"/>
</dbReference>
<keyword evidence="2 6" id="KW-0645">Protease</keyword>
<dbReference type="InterPro" id="IPR003961">
    <property type="entry name" value="FN3_dom"/>
</dbReference>
<evidence type="ECO:0000313" key="9">
    <source>
        <dbReference type="EMBL" id="MFD2592444.1"/>
    </source>
</evidence>
<evidence type="ECO:0000256" key="3">
    <source>
        <dbReference type="ARBA" id="ARBA00022729"/>
    </source>
</evidence>
<dbReference type="NCBIfam" id="TIGR04183">
    <property type="entry name" value="Por_Secre_tail"/>
    <property type="match status" value="1"/>
</dbReference>
<dbReference type="PANTHER" id="PTHR43806">
    <property type="entry name" value="PEPTIDASE S8"/>
    <property type="match status" value="1"/>
</dbReference>
<sequence>MKQTQKNRFSRYRELFRKRKNINKLACSSLFIFSMGMYAQTPAQRSVITQKSNMSVLHQLQTGLDQQESTEKKEALRLARKNHWEVEMYLEDGSYAELQKIGKNGTPLYYTTYNTDAAKSTRTDHLNTGGTLGLQLDGQGMTAYVWDGGHARITHQEYDGAGGNDRVSIEDAASEGGVKLDYHAAHVTGTIIASGVVAKAKGMAPMAKVKGYKWNKDKSEATAAAANGMLVSNHSYGWKVRDRDGTPLLPDFYFGAYVDESRAWDEIMYNAPYYLMVSAAGNSGRDNTVNSKPLGNNTFYDKLHGHGTSKNNLVVANAQDAAITPDGTLTNVVINEGSSEGPTDDLRIKPDIAGNGTGVYSTFENSDTAYRSIGGTSMASPNVAGTLLLLQQHHNNVYGSFMKAATLKGLALHTASDVGDKGPDAIFGWGLLNAKRAATVVSEKGKTTKIEEHTLTNNQTYTITVESDGVSPLMASISWTDRPGTPTTELNSPTAKLVQDLDIRITQGTTTYNPYKLISITANGTGDNTVDPYERIDVVNASGVYTITVTHKGTLVGGSQDYSLIISGIKGTAATCTAGTPENINFTDVTETSAVVSWNEVPNTTYELQYRKKGASQWTEVTSAKTTYSLQNLASSSVYELRLRSLCTDGSMSSYSEMRTFTTNGGQVVYCATQGNDASYEYIGNVIIGKIDNTSQGKGYSDFTSISTAVTRGSTQEVQLTPVWTSGRYNEAYSIWIDYNHDGDFEDPGEQVWTQAATKVTPVKGSFTIPESARLGATRMRVAMAFRTVSSPCGVFDFGEVEDYTVTIEAPATTDEDEEDNEEEAFTIFPNPVINNKLHVQQYEKKHDTFAIYNSHGYKVIWGKFIDAIDVSKLDPGMYLINIDGHLKRFIKQ</sequence>
<gene>
    <name evidence="9" type="ORF">ACFSTE_16510</name>
</gene>
<keyword evidence="4 6" id="KW-0378">Hydrolase</keyword>
<dbReference type="CDD" id="cd00063">
    <property type="entry name" value="FN3"/>
    <property type="match status" value="1"/>
</dbReference>
<evidence type="ECO:0000256" key="7">
    <source>
        <dbReference type="SAM" id="SignalP"/>
    </source>
</evidence>
<dbReference type="InterPro" id="IPR013783">
    <property type="entry name" value="Ig-like_fold"/>
</dbReference>
<feature type="active site" description="Charge relay system" evidence="6">
    <location>
        <position position="147"/>
    </location>
</feature>
<dbReference type="Gene3D" id="2.60.120.380">
    <property type="match status" value="1"/>
</dbReference>
<dbReference type="InterPro" id="IPR050131">
    <property type="entry name" value="Peptidase_S8_subtilisin-like"/>
</dbReference>
<dbReference type="Proteomes" id="UP001597459">
    <property type="component" value="Unassembled WGS sequence"/>
</dbReference>
<dbReference type="SMART" id="SM00060">
    <property type="entry name" value="FN3"/>
    <property type="match status" value="1"/>
</dbReference>
<evidence type="ECO:0000256" key="1">
    <source>
        <dbReference type="ARBA" id="ARBA00011073"/>
    </source>
</evidence>
<dbReference type="SUPFAM" id="SSF52743">
    <property type="entry name" value="Subtilisin-like"/>
    <property type="match status" value="1"/>
</dbReference>
<dbReference type="SUPFAM" id="SSF49785">
    <property type="entry name" value="Galactose-binding domain-like"/>
    <property type="match status" value="1"/>
</dbReference>
<feature type="signal peptide" evidence="7">
    <location>
        <begin position="1"/>
        <end position="39"/>
    </location>
</feature>
<protein>
    <submittedName>
        <fullName evidence="9">S8 family serine peptidase</fullName>
    </submittedName>
</protein>
<comment type="caution">
    <text evidence="9">The sequence shown here is derived from an EMBL/GenBank/DDBJ whole genome shotgun (WGS) entry which is preliminary data.</text>
</comment>
<keyword evidence="10" id="KW-1185">Reference proteome</keyword>